<reference evidence="6 7" key="1">
    <citation type="submission" date="2014-12" db="EMBL/GenBank/DDBJ databases">
        <title>Genome sequencing of Photobacterium gaetbulicola AD005a.</title>
        <authorList>
            <person name="Adrian T.G.S."/>
            <person name="Chan K.G."/>
        </authorList>
    </citation>
    <scope>NUCLEOTIDE SEQUENCE [LARGE SCALE GENOMIC DNA]</scope>
    <source>
        <strain evidence="6 7">AD005a</strain>
    </source>
</reference>
<evidence type="ECO:0000256" key="4">
    <source>
        <dbReference type="SAM" id="SignalP"/>
    </source>
</evidence>
<feature type="signal peptide" evidence="4">
    <location>
        <begin position="1"/>
        <end position="20"/>
    </location>
</feature>
<dbReference type="InterPro" id="IPR000627">
    <property type="entry name" value="Intradiol_dOase_C"/>
</dbReference>
<dbReference type="AlphaFoldDB" id="A0A0B9G943"/>
<dbReference type="SUPFAM" id="SSF49482">
    <property type="entry name" value="Aromatic compound dioxygenase"/>
    <property type="match status" value="1"/>
</dbReference>
<evidence type="ECO:0000313" key="7">
    <source>
        <dbReference type="Proteomes" id="UP000031278"/>
    </source>
</evidence>
<evidence type="ECO:0000256" key="1">
    <source>
        <dbReference type="ARBA" id="ARBA00007825"/>
    </source>
</evidence>
<comment type="caution">
    <text evidence="6">The sequence shown here is derived from an EMBL/GenBank/DDBJ whole genome shotgun (WGS) entry which is preliminary data.</text>
</comment>
<dbReference type="InterPro" id="IPR039387">
    <property type="entry name" value="3_4-PCD"/>
</dbReference>
<dbReference type="CDD" id="cd03459">
    <property type="entry name" value="3_4-PCD"/>
    <property type="match status" value="1"/>
</dbReference>
<feature type="domain" description="Intradiol ring-cleavage dioxygenases" evidence="5">
    <location>
        <begin position="61"/>
        <end position="89"/>
    </location>
</feature>
<proteinExistence type="inferred from homology"/>
<accession>A0A0B9G943</accession>
<dbReference type="GO" id="GO:0008199">
    <property type="term" value="F:ferric iron binding"/>
    <property type="evidence" value="ECO:0007669"/>
    <property type="project" value="InterPro"/>
</dbReference>
<gene>
    <name evidence="6" type="ORF">RJ45_22580</name>
</gene>
<evidence type="ECO:0000313" key="6">
    <source>
        <dbReference type="EMBL" id="KHT61450.1"/>
    </source>
</evidence>
<dbReference type="Proteomes" id="UP000031278">
    <property type="component" value="Unassembled WGS sequence"/>
</dbReference>
<dbReference type="Pfam" id="PF00775">
    <property type="entry name" value="Dioxygenase_C"/>
    <property type="match status" value="1"/>
</dbReference>
<dbReference type="InterPro" id="IPR015889">
    <property type="entry name" value="Intradiol_dOase_core"/>
</dbReference>
<sequence>MKRRHFLALWSMLFVAPSWAKKPFLVTPSQAEGPFYPVKPIPLRANLILHEQGLAGEPIELSGRVLDERGHPLSGIRVEIWQCDGEGIYDHPQQPNHQVFDRHFAGCGAAVTKNNGEYRFRTIRPVPYGRRPPHIHVKLWRGVDELLTTQLYLEGQTGNERWGGRERQHLQFKVVKQRDVQIGEFDFVLTA</sequence>
<name>A0A0B9G943_9GAMM</name>
<dbReference type="EMBL" id="JWLZ01000201">
    <property type="protein sequence ID" value="KHT61450.1"/>
    <property type="molecule type" value="Genomic_DNA"/>
</dbReference>
<dbReference type="Gene3D" id="2.60.130.10">
    <property type="entry name" value="Aromatic compound dioxygenase"/>
    <property type="match status" value="1"/>
</dbReference>
<protein>
    <submittedName>
        <fullName evidence="6">Protocatechuate 3,4-dioxygenase</fullName>
    </submittedName>
</protein>
<dbReference type="InterPro" id="IPR050770">
    <property type="entry name" value="Intradiol_RC_Dioxygenase"/>
</dbReference>
<evidence type="ECO:0000259" key="5">
    <source>
        <dbReference type="PROSITE" id="PS00083"/>
    </source>
</evidence>
<evidence type="ECO:0000256" key="3">
    <source>
        <dbReference type="ARBA" id="ARBA00023002"/>
    </source>
</evidence>
<evidence type="ECO:0000256" key="2">
    <source>
        <dbReference type="ARBA" id="ARBA00022964"/>
    </source>
</evidence>
<dbReference type="GO" id="GO:0018578">
    <property type="term" value="F:protocatechuate 3,4-dioxygenase activity"/>
    <property type="evidence" value="ECO:0007669"/>
    <property type="project" value="InterPro"/>
</dbReference>
<dbReference type="PANTHER" id="PTHR33711">
    <property type="entry name" value="DIOXYGENASE, PUTATIVE (AFU_ORTHOLOGUE AFUA_2G02910)-RELATED"/>
    <property type="match status" value="1"/>
</dbReference>
<feature type="chain" id="PRO_5002127891" evidence="4">
    <location>
        <begin position="21"/>
        <end position="191"/>
    </location>
</feature>
<dbReference type="RefSeq" id="WP_039467902.1">
    <property type="nucleotide sequence ID" value="NZ_JWLZ01000201.1"/>
</dbReference>
<dbReference type="PROSITE" id="PS00083">
    <property type="entry name" value="INTRADIOL_DIOXYGENAS"/>
    <property type="match status" value="1"/>
</dbReference>
<keyword evidence="3" id="KW-0560">Oxidoreductase</keyword>
<keyword evidence="2 6" id="KW-0223">Dioxygenase</keyword>
<comment type="similarity">
    <text evidence="1">Belongs to the intradiol ring-cleavage dioxygenase family.</text>
</comment>
<keyword evidence="4" id="KW-0732">Signal</keyword>
<organism evidence="6 7">
    <name type="scientific">Photobacterium gaetbulicola</name>
    <dbReference type="NCBI Taxonomy" id="1295392"/>
    <lineage>
        <taxon>Bacteria</taxon>
        <taxon>Pseudomonadati</taxon>
        <taxon>Pseudomonadota</taxon>
        <taxon>Gammaproteobacteria</taxon>
        <taxon>Vibrionales</taxon>
        <taxon>Vibrionaceae</taxon>
        <taxon>Photobacterium</taxon>
    </lineage>
</organism>
<dbReference type="PANTHER" id="PTHR33711:SF9">
    <property type="entry name" value="PROTOCATECHUATE 3,4-DIOXYGENASE ALPHA CHAIN"/>
    <property type="match status" value="1"/>
</dbReference>